<proteinExistence type="predicted"/>
<dbReference type="Pfam" id="PF06722">
    <property type="entry name" value="EryCIII-like_C"/>
    <property type="match status" value="1"/>
</dbReference>
<dbReference type="FunFam" id="3.40.50.2000:FF:000009">
    <property type="entry name" value="Sterol 3-beta-glucosyltransferase UGT80A2"/>
    <property type="match status" value="1"/>
</dbReference>
<organism evidence="5 6">
    <name type="scientific">Venustampulla echinocandica</name>
    <dbReference type="NCBI Taxonomy" id="2656787"/>
    <lineage>
        <taxon>Eukaryota</taxon>
        <taxon>Fungi</taxon>
        <taxon>Dikarya</taxon>
        <taxon>Ascomycota</taxon>
        <taxon>Pezizomycotina</taxon>
        <taxon>Leotiomycetes</taxon>
        <taxon>Helotiales</taxon>
        <taxon>Pleuroascaceae</taxon>
        <taxon>Venustampulla</taxon>
    </lineage>
</organism>
<dbReference type="OrthoDB" id="5835829at2759"/>
<dbReference type="InterPro" id="IPR004276">
    <property type="entry name" value="GlycoTrans_28_N"/>
</dbReference>
<dbReference type="GO" id="GO:0016906">
    <property type="term" value="F:sterol 3-beta-glucosyltransferase activity"/>
    <property type="evidence" value="ECO:0007669"/>
    <property type="project" value="UniProtKB-ARBA"/>
</dbReference>
<feature type="compositionally biased region" description="Basic and acidic residues" evidence="2">
    <location>
        <begin position="704"/>
        <end position="715"/>
    </location>
</feature>
<feature type="compositionally biased region" description="Low complexity" evidence="2">
    <location>
        <begin position="999"/>
        <end position="1011"/>
    </location>
</feature>
<dbReference type="FunFam" id="3.40.50.2000:FF:000100">
    <property type="entry name" value="Glycosyltransferase family 1 protein"/>
    <property type="match status" value="1"/>
</dbReference>
<dbReference type="InterPro" id="IPR003903">
    <property type="entry name" value="UIM_dom"/>
</dbReference>
<gene>
    <name evidence="5" type="ORF">BP5553_10370</name>
</gene>
<dbReference type="InterPro" id="IPR010610">
    <property type="entry name" value="EryCIII-like_C"/>
</dbReference>
<dbReference type="InterPro" id="IPR050426">
    <property type="entry name" value="Glycosyltransferase_28"/>
</dbReference>
<feature type="compositionally biased region" description="Polar residues" evidence="2">
    <location>
        <begin position="1190"/>
        <end position="1203"/>
    </location>
</feature>
<name>A0A370TA36_9HELO</name>
<dbReference type="STRING" id="2656787.A0A370TA36"/>
<evidence type="ECO:0000256" key="2">
    <source>
        <dbReference type="SAM" id="MobiDB-lite"/>
    </source>
</evidence>
<dbReference type="InterPro" id="IPR002213">
    <property type="entry name" value="UDP_glucos_trans"/>
</dbReference>
<feature type="compositionally biased region" description="Basic and acidic residues" evidence="2">
    <location>
        <begin position="768"/>
        <end position="793"/>
    </location>
</feature>
<keyword evidence="1" id="KW-0808">Transferase</keyword>
<reference evidence="5 6" key="1">
    <citation type="journal article" date="2018" name="IMA Fungus">
        <title>IMA Genome-F 9: Draft genome sequence of Annulohypoxylon stygium, Aspergillus mulundensis, Berkeleyomyces basicola (syn. Thielaviopsis basicola), Ceratocystis smalleyi, two Cercospora beticola strains, Coleophoma cylindrospora, Fusarium fracticaudum, Phialophora cf. hyalina, and Morchella septimelata.</title>
        <authorList>
            <person name="Wingfield B.D."/>
            <person name="Bills G.F."/>
            <person name="Dong Y."/>
            <person name="Huang W."/>
            <person name="Nel W.J."/>
            <person name="Swalarsk-Parry B.S."/>
            <person name="Vaghefi N."/>
            <person name="Wilken P.M."/>
            <person name="An Z."/>
            <person name="de Beer Z.W."/>
            <person name="De Vos L."/>
            <person name="Chen L."/>
            <person name="Duong T.A."/>
            <person name="Gao Y."/>
            <person name="Hammerbacher A."/>
            <person name="Kikkert J.R."/>
            <person name="Li Y."/>
            <person name="Li H."/>
            <person name="Li K."/>
            <person name="Li Q."/>
            <person name="Liu X."/>
            <person name="Ma X."/>
            <person name="Naidoo K."/>
            <person name="Pethybridge S.J."/>
            <person name="Sun J."/>
            <person name="Steenkamp E.T."/>
            <person name="van der Nest M.A."/>
            <person name="van Wyk S."/>
            <person name="Wingfield M.J."/>
            <person name="Xiong C."/>
            <person name="Yue Q."/>
            <person name="Zhang X."/>
        </authorList>
    </citation>
    <scope>NUCLEOTIDE SEQUENCE [LARGE SCALE GENOMIC DNA]</scope>
    <source>
        <strain evidence="5 6">BP 5553</strain>
    </source>
</reference>
<feature type="compositionally biased region" description="Basic and acidic residues" evidence="2">
    <location>
        <begin position="1082"/>
        <end position="1095"/>
    </location>
</feature>
<dbReference type="Proteomes" id="UP000254866">
    <property type="component" value="Unassembled WGS sequence"/>
</dbReference>
<keyword evidence="6" id="KW-1185">Reference proteome</keyword>
<dbReference type="GeneID" id="43603219"/>
<feature type="compositionally biased region" description="Basic and acidic residues" evidence="2">
    <location>
        <begin position="1341"/>
        <end position="1350"/>
    </location>
</feature>
<dbReference type="Pfam" id="PF03033">
    <property type="entry name" value="Glyco_transf_28"/>
    <property type="match status" value="1"/>
</dbReference>
<dbReference type="PANTHER" id="PTHR48050:SF13">
    <property type="entry name" value="STEROL 3-BETA-GLUCOSYLTRANSFERASE UGT80A2"/>
    <property type="match status" value="1"/>
</dbReference>
<evidence type="ECO:0000256" key="1">
    <source>
        <dbReference type="ARBA" id="ARBA00022679"/>
    </source>
</evidence>
<feature type="compositionally biased region" description="Polar residues" evidence="2">
    <location>
        <begin position="721"/>
        <end position="732"/>
    </location>
</feature>
<feature type="region of interest" description="Disordered" evidence="2">
    <location>
        <begin position="695"/>
        <end position="794"/>
    </location>
</feature>
<accession>A0A370TA36</accession>
<sequence>MATQPPLDEGQPVPETVMQQSILQQAEAVVAAQTNPARPTRQEALLQETDLIDVAVDDVPPPAYGDIYGEIRDEKDGLGAHVTDDGRVNIRINQFNRRLSQLFTPALRQHVQSVQDSRPPPLLYILPSLGGEEGVPPPPPLNVVIQVVGSRGDVQPFVALGKVLKATYGHRVRLATHPNFKGFVQENGLEFFSIGGDPSQLMAFMVKNPGLMPGYRSLLSGDVGQRRRDVARYIQGCWRSCYQAGDGMGLRATDNDLSEPSRNDPSPEPTTRPFVADCIIANPPSFAHIHCAEKLGIPLHIMFAMPYSPTQAFPHPLANIQSSNAGPQLTNYISYAMIEVLMWQGLGDIINRFRVKCLGLDPVSLIWAPGMLQRLKVPHTYCWSPALIAKPKDWGSHISISGFYFLSAASNYTPTPNLQAFLDAGLPPVYIGFRSIVLDDPNAMTELIFEAVRKTGQRVLLSKGWGGMGADEVRIPDGVFMLGNVPHDWLFKRVSCVVHHGGAGTTAAGITAGRPTLVVPFFGDQPFWGTTVAREGAGPNPIPYKQLTADKLADAITFCLKSESLERAKELASKIAAERGSDMGAQSFHQYLDVDRLRCTLAPCRAAAWRIKRTQVRLSAFAACTLANANLVDFHDLKLFRPQEYYTDEGPWDPISGFATAVFGAISSMAMGVADFPSETLKALLIPFGSSRQQSQASVPTMARKSEASHVEERLTPPTSPEQSQTSLNVQESLARVRSPLNLSGLSTPTSNIGSSSMSDALQGKLGPKQDDAGRSRVRSRNETGSGKDHDMLRQTGVHTSKGFGRIVKAAVQSPMELSVSITEGIHNAPNLWGDDTVSPQQQVSDFKSGAKAVGKEFAFGWYDGVTGLVTQPWKGAQKEGTSGFLKGIGKGIGGFVTKPGAALFGIPGYIMKGVHKEVQKLFGSNVQNYIIASRAAQGYEEWLQSSDAEKQDVIVRWKLIQKYLKKKRNPDEMMRDILEVQRKMDMEDREALQNCGRTASSAQSANSADASTQDLECVMLALGGSESHMRPANTAPEESLGAADINETIRLSVQEMSRGDAEEDANAERAIQENVSQLQRQRQEAADHQADQENLRQAMTSEAEARRHAREALEYEEELKRVIAQSLREQRLRGSDSEWESDIGLDDEDEELERARKKSEKMAEKVAAVASRPLGVQQSPSYDPGHLAGTTQSEFEAQQQGHQGEKTTQEKTEEEIVMEYVKKQSHLEQDYQNKGKGRATMTEDKDDEDLQKALKLSMQGHEHDAGYRKAKVMSYDDLEEARAKRADKEAAKESKEAKGKGKRGRKRKSAALEADAPEPNAKVLRMSEAPAPARASVGGADERNTGCGR</sequence>
<feature type="compositionally biased region" description="Acidic residues" evidence="2">
    <location>
        <begin position="1138"/>
        <end position="1153"/>
    </location>
</feature>
<comment type="caution">
    <text evidence="5">The sequence shown here is derived from an EMBL/GenBank/DDBJ whole genome shotgun (WGS) entry which is preliminary data.</text>
</comment>
<feature type="region of interest" description="Disordered" evidence="2">
    <location>
        <begin position="990"/>
        <end position="1011"/>
    </location>
</feature>
<dbReference type="SMART" id="SM00726">
    <property type="entry name" value="UIM"/>
    <property type="match status" value="3"/>
</dbReference>
<dbReference type="RefSeq" id="XP_031865017.1">
    <property type="nucleotide sequence ID" value="XM_032018993.1"/>
</dbReference>
<feature type="compositionally biased region" description="Basic and acidic residues" evidence="2">
    <location>
        <begin position="1221"/>
        <end position="1234"/>
    </location>
</feature>
<evidence type="ECO:0000313" key="5">
    <source>
        <dbReference type="EMBL" id="RDL30492.1"/>
    </source>
</evidence>
<feature type="domain" description="Erythromycin biosynthesis protein CIII-like C-terminal" evidence="4">
    <location>
        <begin position="472"/>
        <end position="577"/>
    </location>
</feature>
<dbReference type="PROSITE" id="PS50330">
    <property type="entry name" value="UIM"/>
    <property type="match status" value="2"/>
</dbReference>
<feature type="compositionally biased region" description="Basic and acidic residues" evidence="2">
    <location>
        <begin position="1281"/>
        <end position="1300"/>
    </location>
</feature>
<evidence type="ECO:0000259" key="3">
    <source>
        <dbReference type="Pfam" id="PF03033"/>
    </source>
</evidence>
<dbReference type="GO" id="GO:0005975">
    <property type="term" value="P:carbohydrate metabolic process"/>
    <property type="evidence" value="ECO:0007669"/>
    <property type="project" value="InterPro"/>
</dbReference>
<evidence type="ECO:0000313" key="6">
    <source>
        <dbReference type="Proteomes" id="UP000254866"/>
    </source>
</evidence>
<feature type="region of interest" description="Disordered" evidence="2">
    <location>
        <begin position="1075"/>
        <end position="1100"/>
    </location>
</feature>
<dbReference type="EMBL" id="NPIC01000015">
    <property type="protein sequence ID" value="RDL30492.1"/>
    <property type="molecule type" value="Genomic_DNA"/>
</dbReference>
<feature type="compositionally biased region" description="Polar residues" evidence="2">
    <location>
        <begin position="741"/>
        <end position="760"/>
    </location>
</feature>
<dbReference type="PANTHER" id="PTHR48050">
    <property type="entry name" value="STEROL 3-BETA-GLUCOSYLTRANSFERASE"/>
    <property type="match status" value="1"/>
</dbReference>
<feature type="domain" description="Glycosyltransferase family 28 N-terminal" evidence="3">
    <location>
        <begin position="143"/>
        <end position="202"/>
    </location>
</feature>
<protein>
    <submittedName>
        <fullName evidence="5">Uncharacterized protein</fullName>
    </submittedName>
</protein>
<dbReference type="Gene3D" id="3.40.50.2000">
    <property type="entry name" value="Glycogen Phosphorylase B"/>
    <property type="match status" value="2"/>
</dbReference>
<feature type="region of interest" description="Disordered" evidence="2">
    <location>
        <begin position="1130"/>
        <end position="1350"/>
    </location>
</feature>
<dbReference type="CDD" id="cd03784">
    <property type="entry name" value="GT1_Gtf-like"/>
    <property type="match status" value="1"/>
</dbReference>
<dbReference type="SUPFAM" id="SSF53756">
    <property type="entry name" value="UDP-Glycosyltransferase/glycogen phosphorylase"/>
    <property type="match status" value="1"/>
</dbReference>
<evidence type="ECO:0000259" key="4">
    <source>
        <dbReference type="Pfam" id="PF06722"/>
    </source>
</evidence>
<feature type="compositionally biased region" description="Basic residues" evidence="2">
    <location>
        <begin position="1301"/>
        <end position="1310"/>
    </location>
</feature>